<dbReference type="InterPro" id="IPR035992">
    <property type="entry name" value="Ricin_B-like_lectins"/>
</dbReference>
<reference evidence="1" key="1">
    <citation type="submission" date="2021-02" db="EMBL/GenBank/DDBJ databases">
        <authorList>
            <person name="Nieuwenhuis M."/>
            <person name="Van De Peppel L.J.J."/>
        </authorList>
    </citation>
    <scope>NUCLEOTIDE SEQUENCE</scope>
    <source>
        <strain evidence="1">D49</strain>
    </source>
</reference>
<accession>A0A9P7K1X4</accession>
<organism evidence="1 2">
    <name type="scientific">Sphagnurus paluster</name>
    <dbReference type="NCBI Taxonomy" id="117069"/>
    <lineage>
        <taxon>Eukaryota</taxon>
        <taxon>Fungi</taxon>
        <taxon>Dikarya</taxon>
        <taxon>Basidiomycota</taxon>
        <taxon>Agaricomycotina</taxon>
        <taxon>Agaricomycetes</taxon>
        <taxon>Agaricomycetidae</taxon>
        <taxon>Agaricales</taxon>
        <taxon>Tricholomatineae</taxon>
        <taxon>Lyophyllaceae</taxon>
        <taxon>Sphagnurus</taxon>
    </lineage>
</organism>
<dbReference type="Gene3D" id="2.80.10.50">
    <property type="match status" value="1"/>
</dbReference>
<dbReference type="EMBL" id="JABCKI010006249">
    <property type="protein sequence ID" value="KAG5634856.1"/>
    <property type="molecule type" value="Genomic_DNA"/>
</dbReference>
<protein>
    <submittedName>
        <fullName evidence="1">Uncharacterized protein</fullName>
    </submittedName>
</protein>
<sequence length="100" mass="11138">MSDNILGEKQIISGISYAYDLAIDNLSPAVVTKLHTPHTPCGQRWIITESPSAQGSYILQNQYDNKYLAVSDDQQSLVTLPTQQSWDIVQVGDPNQGRYK</sequence>
<reference evidence="1" key="2">
    <citation type="submission" date="2021-10" db="EMBL/GenBank/DDBJ databases">
        <title>Phylogenomics reveals ancestral predisposition of the termite-cultivated fungus Termitomyces towards a domesticated lifestyle.</title>
        <authorList>
            <person name="Auxier B."/>
            <person name="Grum-Grzhimaylo A."/>
            <person name="Cardenas M.E."/>
            <person name="Lodge J.D."/>
            <person name="Laessoe T."/>
            <person name="Pedersen O."/>
            <person name="Smith M.E."/>
            <person name="Kuyper T.W."/>
            <person name="Franco-Molano E.A."/>
            <person name="Baroni T.J."/>
            <person name="Aanen D.K."/>
        </authorList>
    </citation>
    <scope>NUCLEOTIDE SEQUENCE</scope>
    <source>
        <strain evidence="1">D49</strain>
    </source>
</reference>
<dbReference type="Proteomes" id="UP000717328">
    <property type="component" value="Unassembled WGS sequence"/>
</dbReference>
<evidence type="ECO:0000313" key="2">
    <source>
        <dbReference type="Proteomes" id="UP000717328"/>
    </source>
</evidence>
<comment type="caution">
    <text evidence="1">The sequence shown here is derived from an EMBL/GenBank/DDBJ whole genome shotgun (WGS) entry which is preliminary data.</text>
</comment>
<proteinExistence type="predicted"/>
<name>A0A9P7K1X4_9AGAR</name>
<gene>
    <name evidence="1" type="ORF">H0H81_000503</name>
</gene>
<evidence type="ECO:0000313" key="1">
    <source>
        <dbReference type="EMBL" id="KAG5634856.1"/>
    </source>
</evidence>
<keyword evidence="2" id="KW-1185">Reference proteome</keyword>
<dbReference type="AlphaFoldDB" id="A0A9P7K1X4"/>
<dbReference type="SUPFAM" id="SSF50370">
    <property type="entry name" value="Ricin B-like lectins"/>
    <property type="match status" value="1"/>
</dbReference>